<feature type="compositionally biased region" description="Low complexity" evidence="4">
    <location>
        <begin position="163"/>
        <end position="180"/>
    </location>
</feature>
<dbReference type="VEuPathDB" id="FungiDB:JI435_159610"/>
<dbReference type="KEGG" id="pno:SNOG_15961"/>
<dbReference type="InterPro" id="IPR036770">
    <property type="entry name" value="Ankyrin_rpt-contain_sf"/>
</dbReference>
<dbReference type="Gene3D" id="1.25.40.20">
    <property type="entry name" value="Ankyrin repeat-containing domain"/>
    <property type="match status" value="1"/>
</dbReference>
<evidence type="ECO:0000256" key="3">
    <source>
        <dbReference type="PROSITE-ProRule" id="PRU00023"/>
    </source>
</evidence>
<dbReference type="InterPro" id="IPR051637">
    <property type="entry name" value="Ank_repeat_dom-contain_49"/>
</dbReference>
<dbReference type="Proteomes" id="UP000001055">
    <property type="component" value="Unassembled WGS sequence"/>
</dbReference>
<evidence type="ECO:0000256" key="1">
    <source>
        <dbReference type="ARBA" id="ARBA00022737"/>
    </source>
</evidence>
<dbReference type="PROSITE" id="PS50088">
    <property type="entry name" value="ANK_REPEAT"/>
    <property type="match status" value="1"/>
</dbReference>
<reference evidence="6" key="1">
    <citation type="journal article" date="2007" name="Plant Cell">
        <title>Dothideomycete-plant interactions illuminated by genome sequencing and EST analysis of the wheat pathogen Stagonospora nodorum.</title>
        <authorList>
            <person name="Hane J.K."/>
            <person name="Lowe R.G."/>
            <person name="Solomon P.S."/>
            <person name="Tan K.C."/>
            <person name="Schoch C.L."/>
            <person name="Spatafora J.W."/>
            <person name="Crous P.W."/>
            <person name="Kodira C."/>
            <person name="Birren B.W."/>
            <person name="Galagan J.E."/>
            <person name="Torriani S.F."/>
            <person name="McDonald B.A."/>
            <person name="Oliver R.P."/>
        </authorList>
    </citation>
    <scope>NUCLEOTIDE SEQUENCE [LARGE SCALE GENOMIC DNA]</scope>
    <source>
        <strain evidence="6">SN15 / ATCC MYA-4574 / FGSC 10173</strain>
    </source>
</reference>
<evidence type="ECO:0000256" key="4">
    <source>
        <dbReference type="SAM" id="MobiDB-lite"/>
    </source>
</evidence>
<dbReference type="GeneID" id="5983022"/>
<feature type="region of interest" description="Disordered" evidence="4">
    <location>
        <begin position="30"/>
        <end position="53"/>
    </location>
</feature>
<evidence type="ECO:0000256" key="2">
    <source>
        <dbReference type="ARBA" id="ARBA00023043"/>
    </source>
</evidence>
<dbReference type="eggNOG" id="KOG4177">
    <property type="taxonomic scope" value="Eukaryota"/>
</dbReference>
<dbReference type="Pfam" id="PF12796">
    <property type="entry name" value="Ank_2"/>
    <property type="match status" value="1"/>
</dbReference>
<dbReference type="SUPFAM" id="SSF48403">
    <property type="entry name" value="Ankyrin repeat"/>
    <property type="match status" value="1"/>
</dbReference>
<dbReference type="AlphaFoldDB" id="Q0TWP0"/>
<dbReference type="PROSITE" id="PS50297">
    <property type="entry name" value="ANK_REP_REGION"/>
    <property type="match status" value="1"/>
</dbReference>
<evidence type="ECO:0000313" key="5">
    <source>
        <dbReference type="EMBL" id="EAT76540.1"/>
    </source>
</evidence>
<feature type="repeat" description="ANK" evidence="3">
    <location>
        <begin position="185"/>
        <end position="217"/>
    </location>
</feature>
<dbReference type="InParanoid" id="Q0TWP0"/>
<accession>Q0TWP0</accession>
<dbReference type="InterPro" id="IPR002110">
    <property type="entry name" value="Ankyrin_rpt"/>
</dbReference>
<evidence type="ECO:0000313" key="6">
    <source>
        <dbReference type="Proteomes" id="UP000001055"/>
    </source>
</evidence>
<dbReference type="RefSeq" id="XP_001806092.1">
    <property type="nucleotide sequence ID" value="XM_001806040.1"/>
</dbReference>
<dbReference type="PANTHER" id="PTHR24180">
    <property type="entry name" value="CYCLIN-DEPENDENT KINASE INHIBITOR 2C-RELATED"/>
    <property type="match status" value="1"/>
</dbReference>
<organism evidence="5 6">
    <name type="scientific">Phaeosphaeria nodorum (strain SN15 / ATCC MYA-4574 / FGSC 10173)</name>
    <name type="common">Glume blotch fungus</name>
    <name type="synonym">Parastagonospora nodorum</name>
    <dbReference type="NCBI Taxonomy" id="321614"/>
    <lineage>
        <taxon>Eukaryota</taxon>
        <taxon>Fungi</taxon>
        <taxon>Dikarya</taxon>
        <taxon>Ascomycota</taxon>
        <taxon>Pezizomycotina</taxon>
        <taxon>Dothideomycetes</taxon>
        <taxon>Pleosporomycetidae</taxon>
        <taxon>Pleosporales</taxon>
        <taxon>Pleosporineae</taxon>
        <taxon>Phaeosphaeriaceae</taxon>
        <taxon>Parastagonospora</taxon>
    </lineage>
</organism>
<protein>
    <submittedName>
        <fullName evidence="5">Uncharacterized protein</fullName>
    </submittedName>
</protein>
<proteinExistence type="predicted"/>
<keyword evidence="1" id="KW-0677">Repeat</keyword>
<feature type="region of interest" description="Disordered" evidence="4">
    <location>
        <begin position="115"/>
        <end position="180"/>
    </location>
</feature>
<dbReference type="PANTHER" id="PTHR24180:SF45">
    <property type="entry name" value="POLY [ADP-RIBOSE] POLYMERASE TANKYRASE"/>
    <property type="match status" value="1"/>
</dbReference>
<keyword evidence="2 3" id="KW-0040">ANK repeat</keyword>
<name>Q0TWP0_PHANO</name>
<sequence length="292" mass="31401">MRSNLDAGSKIAWHSGDFVVVKLSGKRADKGKAAQTEDAPPDTTIEHFQQSPGSERTCLTSSVVQAPRQGFGVATPGTFSGGLLYDVSFLSFENSSGEDLLPNLFAPSQEAIHDLPSTHRSSTGGDQILDDRNASSAAASPPQNETHLTSIESSAHMGGNQASWHETSASRASSSPSDIGSDVPKWLSPLHMASLKGQTRITRILLEHNADCNEQDSDGHTPLMHAVMSGSEEMIGVPMETREPGYSKVTMTLGGHNYTSPLMKNLRRLYCCYYNLGQIHAQGSGDKRRTTN</sequence>
<dbReference type="SMART" id="SM00248">
    <property type="entry name" value="ANK"/>
    <property type="match status" value="2"/>
</dbReference>
<feature type="compositionally biased region" description="Polar residues" evidence="4">
    <location>
        <begin position="141"/>
        <end position="153"/>
    </location>
</feature>
<gene>
    <name evidence="5" type="ORF">SNOG_15961</name>
</gene>
<dbReference type="HOGENOM" id="CLU_953482_0_0_1"/>
<dbReference type="EMBL" id="CH445366">
    <property type="protein sequence ID" value="EAT76540.1"/>
    <property type="molecule type" value="Genomic_DNA"/>
</dbReference>